<keyword evidence="2" id="KW-1185">Reference proteome</keyword>
<evidence type="ECO:0000313" key="1">
    <source>
        <dbReference type="EMBL" id="SOC24087.1"/>
    </source>
</evidence>
<dbReference type="EMBL" id="OBMQ01000016">
    <property type="protein sequence ID" value="SOC24087.1"/>
    <property type="molecule type" value="Genomic_DNA"/>
</dbReference>
<dbReference type="RefSeq" id="WP_097075023.1">
    <property type="nucleotide sequence ID" value="NZ_OBMQ01000016.1"/>
</dbReference>
<dbReference type="Proteomes" id="UP000219636">
    <property type="component" value="Unassembled WGS sequence"/>
</dbReference>
<reference evidence="2" key="1">
    <citation type="submission" date="2017-08" db="EMBL/GenBank/DDBJ databases">
        <authorList>
            <person name="Varghese N."/>
            <person name="Submissions S."/>
        </authorList>
    </citation>
    <scope>NUCLEOTIDE SEQUENCE [LARGE SCALE GENOMIC DNA]</scope>
    <source>
        <strain evidence="2">JC22</strain>
    </source>
</reference>
<proteinExistence type="predicted"/>
<accession>A0A285TN82</accession>
<name>A0A285TN82_9BACL</name>
<sequence length="175" mass="20358">MEILIDAKIVKNNENTIIFSNDDTFYFSNCCDESLEFDGTNLQIEVRANYILSNEYGRNNGYTDFQIIINKTTGELMIKEHDLCDYLSSVAGKENAKEILSFWLKSSAFKSFITEWIDECKKHKYDYSSADFKEILKALKNILNLSKDTILKSQIIFIKETQKKVKNHHIKSKTQ</sequence>
<gene>
    <name evidence="1" type="ORF">SAMN05880501_11690</name>
</gene>
<evidence type="ECO:0000313" key="2">
    <source>
        <dbReference type="Proteomes" id="UP000219636"/>
    </source>
</evidence>
<organism evidence="1 2">
    <name type="scientific">Ureibacillus xyleni</name>
    <dbReference type="NCBI Taxonomy" id="614648"/>
    <lineage>
        <taxon>Bacteria</taxon>
        <taxon>Bacillati</taxon>
        <taxon>Bacillota</taxon>
        <taxon>Bacilli</taxon>
        <taxon>Bacillales</taxon>
        <taxon>Caryophanaceae</taxon>
        <taxon>Ureibacillus</taxon>
    </lineage>
</organism>
<protein>
    <submittedName>
        <fullName evidence="1">Uncharacterized protein</fullName>
    </submittedName>
</protein>
<dbReference type="AlphaFoldDB" id="A0A285TN82"/>